<proteinExistence type="predicted"/>
<protein>
    <submittedName>
        <fullName evidence="2">Uncharacterized protein</fullName>
    </submittedName>
</protein>
<evidence type="ECO:0000313" key="2">
    <source>
        <dbReference type="EMBL" id="CZS90901.1"/>
    </source>
</evidence>
<feature type="region of interest" description="Disordered" evidence="1">
    <location>
        <begin position="132"/>
        <end position="179"/>
    </location>
</feature>
<keyword evidence="3" id="KW-1185">Reference proteome</keyword>
<gene>
    <name evidence="2" type="ORF">RAG0_01778</name>
</gene>
<sequence>MPPVRSTKRVNYITLRRQIELSRRIIALYTRYKNAKYNEYISPRDPKLSRCGRYTRLNKTYDIRTVNRILSARDWESLDSQIEKLDTEEEEAIAKILRLKKQKRFLYERRQKIITASLNSIAKLDALEVLEKEEEEKQKRERASRDTELAGAERPSSDDPVDPSFDPIVDLPFDPADPL</sequence>
<dbReference type="EMBL" id="FJUX01000006">
    <property type="protein sequence ID" value="CZS90901.1"/>
    <property type="molecule type" value="Genomic_DNA"/>
</dbReference>
<evidence type="ECO:0000313" key="3">
    <source>
        <dbReference type="Proteomes" id="UP000178912"/>
    </source>
</evidence>
<name>A0A1E1JYR9_9HELO</name>
<organism evidence="2 3">
    <name type="scientific">Rhynchosporium agropyri</name>
    <dbReference type="NCBI Taxonomy" id="914238"/>
    <lineage>
        <taxon>Eukaryota</taxon>
        <taxon>Fungi</taxon>
        <taxon>Dikarya</taxon>
        <taxon>Ascomycota</taxon>
        <taxon>Pezizomycotina</taxon>
        <taxon>Leotiomycetes</taxon>
        <taxon>Helotiales</taxon>
        <taxon>Ploettnerulaceae</taxon>
        <taxon>Rhynchosporium</taxon>
    </lineage>
</organism>
<dbReference type="OrthoDB" id="3555737at2759"/>
<dbReference type="AlphaFoldDB" id="A0A1E1JYR9"/>
<feature type="compositionally biased region" description="Basic and acidic residues" evidence="1">
    <location>
        <begin position="132"/>
        <end position="148"/>
    </location>
</feature>
<reference evidence="3" key="1">
    <citation type="submission" date="2016-03" db="EMBL/GenBank/DDBJ databases">
        <authorList>
            <person name="Guldener U."/>
        </authorList>
    </citation>
    <scope>NUCLEOTIDE SEQUENCE [LARGE SCALE GENOMIC DNA]</scope>
    <source>
        <strain evidence="3">04CH-RAC-A.6.1</strain>
    </source>
</reference>
<dbReference type="Proteomes" id="UP000178912">
    <property type="component" value="Unassembled WGS sequence"/>
</dbReference>
<evidence type="ECO:0000256" key="1">
    <source>
        <dbReference type="SAM" id="MobiDB-lite"/>
    </source>
</evidence>
<accession>A0A1E1JYR9</accession>